<keyword evidence="1" id="KW-1133">Transmembrane helix</keyword>
<reference evidence="2 4" key="1">
    <citation type="journal article" date="2011" name="Nature">
        <title>The Medicago genome provides insight into the evolution of rhizobial symbioses.</title>
        <authorList>
            <person name="Young N.D."/>
            <person name="Debelle F."/>
            <person name="Oldroyd G.E."/>
            <person name="Geurts R."/>
            <person name="Cannon S.B."/>
            <person name="Udvardi M.K."/>
            <person name="Benedito V.A."/>
            <person name="Mayer K.F."/>
            <person name="Gouzy J."/>
            <person name="Schoof H."/>
            <person name="Van de Peer Y."/>
            <person name="Proost S."/>
            <person name="Cook D.R."/>
            <person name="Meyers B.C."/>
            <person name="Spannagl M."/>
            <person name="Cheung F."/>
            <person name="De Mita S."/>
            <person name="Krishnakumar V."/>
            <person name="Gundlach H."/>
            <person name="Zhou S."/>
            <person name="Mudge J."/>
            <person name="Bharti A.K."/>
            <person name="Murray J.D."/>
            <person name="Naoumkina M.A."/>
            <person name="Rosen B."/>
            <person name="Silverstein K.A."/>
            <person name="Tang H."/>
            <person name="Rombauts S."/>
            <person name="Zhao P.X."/>
            <person name="Zhou P."/>
            <person name="Barbe V."/>
            <person name="Bardou P."/>
            <person name="Bechner M."/>
            <person name="Bellec A."/>
            <person name="Berger A."/>
            <person name="Berges H."/>
            <person name="Bidwell S."/>
            <person name="Bisseling T."/>
            <person name="Choisne N."/>
            <person name="Couloux A."/>
            <person name="Denny R."/>
            <person name="Deshpande S."/>
            <person name="Dai X."/>
            <person name="Doyle J.J."/>
            <person name="Dudez A.M."/>
            <person name="Farmer A.D."/>
            <person name="Fouteau S."/>
            <person name="Franken C."/>
            <person name="Gibelin C."/>
            <person name="Gish J."/>
            <person name="Goldstein S."/>
            <person name="Gonzalez A.J."/>
            <person name="Green P.J."/>
            <person name="Hallab A."/>
            <person name="Hartog M."/>
            <person name="Hua A."/>
            <person name="Humphray S.J."/>
            <person name="Jeong D.H."/>
            <person name="Jing Y."/>
            <person name="Jocker A."/>
            <person name="Kenton S.M."/>
            <person name="Kim D.J."/>
            <person name="Klee K."/>
            <person name="Lai H."/>
            <person name="Lang C."/>
            <person name="Lin S."/>
            <person name="Macmil S.L."/>
            <person name="Magdelenat G."/>
            <person name="Matthews L."/>
            <person name="McCorrison J."/>
            <person name="Monaghan E.L."/>
            <person name="Mun J.H."/>
            <person name="Najar F.Z."/>
            <person name="Nicholson C."/>
            <person name="Noirot C."/>
            <person name="O'Bleness M."/>
            <person name="Paule C.R."/>
            <person name="Poulain J."/>
            <person name="Prion F."/>
            <person name="Qin B."/>
            <person name="Qu C."/>
            <person name="Retzel E.F."/>
            <person name="Riddle C."/>
            <person name="Sallet E."/>
            <person name="Samain S."/>
            <person name="Samson N."/>
            <person name="Sanders I."/>
            <person name="Saurat O."/>
            <person name="Scarpelli C."/>
            <person name="Schiex T."/>
            <person name="Segurens B."/>
            <person name="Severin A.J."/>
            <person name="Sherrier D.J."/>
            <person name="Shi R."/>
            <person name="Sims S."/>
            <person name="Singer S.R."/>
            <person name="Sinharoy S."/>
            <person name="Sterck L."/>
            <person name="Viollet A."/>
            <person name="Wang B.B."/>
            <person name="Wang K."/>
            <person name="Wang M."/>
            <person name="Wang X."/>
            <person name="Warfsmann J."/>
            <person name="Weissenbach J."/>
            <person name="White D.D."/>
            <person name="White J.D."/>
            <person name="Wiley G.B."/>
            <person name="Wincker P."/>
            <person name="Xing Y."/>
            <person name="Yang L."/>
            <person name="Yao Z."/>
            <person name="Ying F."/>
            <person name="Zhai J."/>
            <person name="Zhou L."/>
            <person name="Zuber A."/>
            <person name="Denarie J."/>
            <person name="Dixon R.A."/>
            <person name="May G.D."/>
            <person name="Schwartz D.C."/>
            <person name="Rogers J."/>
            <person name="Quetier F."/>
            <person name="Town C.D."/>
            <person name="Roe B.A."/>
        </authorList>
    </citation>
    <scope>NUCLEOTIDE SEQUENCE [LARGE SCALE GENOMIC DNA]</scope>
    <source>
        <strain evidence="2">A17</strain>
        <strain evidence="3 4">cv. Jemalong A17</strain>
    </source>
</reference>
<feature type="transmembrane region" description="Helical" evidence="1">
    <location>
        <begin position="12"/>
        <end position="29"/>
    </location>
</feature>
<feature type="transmembrane region" description="Helical" evidence="1">
    <location>
        <begin position="50"/>
        <end position="72"/>
    </location>
</feature>
<organism evidence="2 4">
    <name type="scientific">Medicago truncatula</name>
    <name type="common">Barrel medic</name>
    <name type="synonym">Medicago tribuloides</name>
    <dbReference type="NCBI Taxonomy" id="3880"/>
    <lineage>
        <taxon>Eukaryota</taxon>
        <taxon>Viridiplantae</taxon>
        <taxon>Streptophyta</taxon>
        <taxon>Embryophyta</taxon>
        <taxon>Tracheophyta</taxon>
        <taxon>Spermatophyta</taxon>
        <taxon>Magnoliopsida</taxon>
        <taxon>eudicotyledons</taxon>
        <taxon>Gunneridae</taxon>
        <taxon>Pentapetalae</taxon>
        <taxon>rosids</taxon>
        <taxon>fabids</taxon>
        <taxon>Fabales</taxon>
        <taxon>Fabaceae</taxon>
        <taxon>Papilionoideae</taxon>
        <taxon>50 kb inversion clade</taxon>
        <taxon>NPAAA clade</taxon>
        <taxon>Hologalegina</taxon>
        <taxon>IRL clade</taxon>
        <taxon>Trifolieae</taxon>
        <taxon>Medicago</taxon>
    </lineage>
</organism>
<keyword evidence="4" id="KW-1185">Reference proteome</keyword>
<name>A0A072VBN7_MEDTR</name>
<dbReference type="EnsemblPlants" id="KEH39026">
    <property type="protein sequence ID" value="KEH39026"/>
    <property type="gene ID" value="MTR_2g089425"/>
</dbReference>
<dbReference type="AlphaFoldDB" id="A0A072VBN7"/>
<dbReference type="EMBL" id="CM001218">
    <property type="protein sequence ID" value="KEH39026.1"/>
    <property type="molecule type" value="Genomic_DNA"/>
</dbReference>
<proteinExistence type="predicted"/>
<keyword evidence="1" id="KW-0472">Membrane</keyword>
<reference evidence="2 4" key="2">
    <citation type="journal article" date="2014" name="BMC Genomics">
        <title>An improved genome release (version Mt4.0) for the model legume Medicago truncatula.</title>
        <authorList>
            <person name="Tang H."/>
            <person name="Krishnakumar V."/>
            <person name="Bidwell S."/>
            <person name="Rosen B."/>
            <person name="Chan A."/>
            <person name="Zhou S."/>
            <person name="Gentzbittel L."/>
            <person name="Childs K.L."/>
            <person name="Yandell M."/>
            <person name="Gundlach H."/>
            <person name="Mayer K.F."/>
            <person name="Schwartz D.C."/>
            <person name="Town C.D."/>
        </authorList>
    </citation>
    <scope>GENOME REANNOTATION</scope>
    <source>
        <strain evidence="2">A17</strain>
        <strain evidence="3 4">cv. Jemalong A17</strain>
    </source>
</reference>
<protein>
    <submittedName>
        <fullName evidence="2">Transmembrane protein, putative</fullName>
    </submittedName>
</protein>
<sequence length="79" mass="9439">MDSVSHDALTNMIRFYTLWFMILTSYLEYKERCKLLALTSCGLPTSLHSNLYLIALLFFFWFLNMILPFVLFQEVRIPH</sequence>
<evidence type="ECO:0000256" key="1">
    <source>
        <dbReference type="SAM" id="Phobius"/>
    </source>
</evidence>
<evidence type="ECO:0000313" key="4">
    <source>
        <dbReference type="Proteomes" id="UP000002051"/>
    </source>
</evidence>
<reference evidence="3" key="3">
    <citation type="submission" date="2015-04" db="UniProtKB">
        <authorList>
            <consortium name="EnsemblPlants"/>
        </authorList>
    </citation>
    <scope>IDENTIFICATION</scope>
    <source>
        <strain evidence="3">cv. Jemalong A17</strain>
    </source>
</reference>
<gene>
    <name evidence="2" type="ordered locus">MTR_2g089425</name>
</gene>
<accession>A0A072VBN7</accession>
<dbReference type="HOGENOM" id="CLU_2609619_0_0_1"/>
<dbReference type="Proteomes" id="UP000002051">
    <property type="component" value="Chromosome 2"/>
</dbReference>
<keyword evidence="1 2" id="KW-0812">Transmembrane</keyword>
<evidence type="ECO:0000313" key="2">
    <source>
        <dbReference type="EMBL" id="KEH39026.1"/>
    </source>
</evidence>
<evidence type="ECO:0000313" key="3">
    <source>
        <dbReference type="EnsemblPlants" id="KEH39026"/>
    </source>
</evidence>